<comment type="caution">
    <text evidence="2">The sequence shown here is derived from an EMBL/GenBank/DDBJ whole genome shotgun (WGS) entry which is preliminary data.</text>
</comment>
<keyword evidence="1" id="KW-0732">Signal</keyword>
<keyword evidence="3" id="KW-1185">Reference proteome</keyword>
<protein>
    <recommendedName>
        <fullName evidence="4">Metallopeptidase</fullName>
    </recommendedName>
</protein>
<evidence type="ECO:0000313" key="2">
    <source>
        <dbReference type="EMBL" id="CAD7701016.1"/>
    </source>
</evidence>
<organism evidence="2 3">
    <name type="scientific">Ostreobium quekettii</name>
    <dbReference type="NCBI Taxonomy" id="121088"/>
    <lineage>
        <taxon>Eukaryota</taxon>
        <taxon>Viridiplantae</taxon>
        <taxon>Chlorophyta</taxon>
        <taxon>core chlorophytes</taxon>
        <taxon>Ulvophyceae</taxon>
        <taxon>TCBD clade</taxon>
        <taxon>Bryopsidales</taxon>
        <taxon>Ostreobineae</taxon>
        <taxon>Ostreobiaceae</taxon>
        <taxon>Ostreobium</taxon>
    </lineage>
</organism>
<gene>
    <name evidence="2" type="ORF">OSTQU699_LOCUS6375</name>
</gene>
<feature type="chain" id="PRO_5035736129" description="Metallopeptidase" evidence="1">
    <location>
        <begin position="23"/>
        <end position="294"/>
    </location>
</feature>
<dbReference type="Proteomes" id="UP000708148">
    <property type="component" value="Unassembled WGS sequence"/>
</dbReference>
<dbReference type="Pfam" id="PF14247">
    <property type="entry name" value="DUF4344"/>
    <property type="match status" value="2"/>
</dbReference>
<dbReference type="AlphaFoldDB" id="A0A8S1J5I8"/>
<sequence length="294" mass="32907">MRTRHIGTCLFVMAGILAMGEGQDAAEVAGIGRTLSASKWRTGAEEDEVRTFLLGNTLFTLYHELAHALVSDLYLPVVGKEEDAADGFAAVMMIPRDGQPLQANLIKAAARGWSLAGREDAEDGEDLAFWGLHSLDEQRHFALVCYLAGSDPKRFNRYALDSGMPKSRVKMCRGDYLMMLDGWMRLLDTHFLEKPSNVSGSISVAYAEPRGEVEAAVRDLVKASGLMEYAAVAVEHMVDLPRDIEIDFKHCTMPWNAAYWDPFKARVVICYHFIEEFRGLIREDMVERSLPQLE</sequence>
<evidence type="ECO:0000313" key="3">
    <source>
        <dbReference type="Proteomes" id="UP000708148"/>
    </source>
</evidence>
<feature type="signal peptide" evidence="1">
    <location>
        <begin position="1"/>
        <end position="22"/>
    </location>
</feature>
<dbReference type="EMBL" id="CAJHUC010001407">
    <property type="protein sequence ID" value="CAD7701016.1"/>
    <property type="molecule type" value="Genomic_DNA"/>
</dbReference>
<accession>A0A8S1J5I8</accession>
<proteinExistence type="predicted"/>
<evidence type="ECO:0000256" key="1">
    <source>
        <dbReference type="SAM" id="SignalP"/>
    </source>
</evidence>
<reference evidence="2" key="1">
    <citation type="submission" date="2020-12" db="EMBL/GenBank/DDBJ databases">
        <authorList>
            <person name="Iha C."/>
        </authorList>
    </citation>
    <scope>NUCLEOTIDE SEQUENCE</scope>
</reference>
<evidence type="ECO:0008006" key="4">
    <source>
        <dbReference type="Google" id="ProtNLM"/>
    </source>
</evidence>
<name>A0A8S1J5I8_9CHLO</name>
<dbReference type="InterPro" id="IPR025644">
    <property type="entry name" value="DUF4344"/>
</dbReference>